<gene>
    <name evidence="1" type="ORF">BT96DRAFT_291084</name>
</gene>
<dbReference type="EMBL" id="ML771658">
    <property type="protein sequence ID" value="KAE9382374.1"/>
    <property type="molecule type" value="Genomic_DNA"/>
</dbReference>
<protein>
    <submittedName>
        <fullName evidence="1">Uncharacterized protein</fullName>
    </submittedName>
</protein>
<reference evidence="1" key="1">
    <citation type="journal article" date="2019" name="Environ. Microbiol.">
        <title>Fungal ecological strategies reflected in gene transcription - a case study of two litter decomposers.</title>
        <authorList>
            <person name="Barbi F."/>
            <person name="Kohler A."/>
            <person name="Barry K."/>
            <person name="Baskaran P."/>
            <person name="Daum C."/>
            <person name="Fauchery L."/>
            <person name="Ihrmark K."/>
            <person name="Kuo A."/>
            <person name="LaButti K."/>
            <person name="Lipzen A."/>
            <person name="Morin E."/>
            <person name="Grigoriev I.V."/>
            <person name="Henrissat B."/>
            <person name="Lindahl B."/>
            <person name="Martin F."/>
        </authorList>
    </citation>
    <scope>NUCLEOTIDE SEQUENCE</scope>
    <source>
        <strain evidence="1">JB14</strain>
    </source>
</reference>
<dbReference type="InterPro" id="IPR014729">
    <property type="entry name" value="Rossmann-like_a/b/a_fold"/>
</dbReference>
<dbReference type="AlphaFoldDB" id="A0A6A4GA88"/>
<proteinExistence type="predicted"/>
<keyword evidence="2" id="KW-1185">Reference proteome</keyword>
<dbReference type="OrthoDB" id="843225at2759"/>
<organism evidence="1 2">
    <name type="scientific">Gymnopus androsaceus JB14</name>
    <dbReference type="NCBI Taxonomy" id="1447944"/>
    <lineage>
        <taxon>Eukaryota</taxon>
        <taxon>Fungi</taxon>
        <taxon>Dikarya</taxon>
        <taxon>Basidiomycota</taxon>
        <taxon>Agaricomycotina</taxon>
        <taxon>Agaricomycetes</taxon>
        <taxon>Agaricomycetidae</taxon>
        <taxon>Agaricales</taxon>
        <taxon>Marasmiineae</taxon>
        <taxon>Omphalotaceae</taxon>
        <taxon>Gymnopus</taxon>
    </lineage>
</organism>
<accession>A0A6A4GA88</accession>
<dbReference type="Gene3D" id="3.40.50.620">
    <property type="entry name" value="HUPs"/>
    <property type="match status" value="1"/>
</dbReference>
<dbReference type="Proteomes" id="UP000799118">
    <property type="component" value="Unassembled WGS sequence"/>
</dbReference>
<evidence type="ECO:0000313" key="2">
    <source>
        <dbReference type="Proteomes" id="UP000799118"/>
    </source>
</evidence>
<name>A0A6A4GA88_9AGAR</name>
<sequence>MLILTLVEDGSINGPCQYPMPQIAKQSTESARMPWTGIHFSQTGDSLATTDEAECQGSLPCMAYKNIRHMLLDIVDYIEPVMSIVGSRGFGQLKGILLGSTSHYLHLKMLHPCHERSPSDLNVPRGSLLLRMISIVWQPR</sequence>
<evidence type="ECO:0000313" key="1">
    <source>
        <dbReference type="EMBL" id="KAE9382374.1"/>
    </source>
</evidence>